<dbReference type="Proteomes" id="UP000825935">
    <property type="component" value="Chromosome 22"/>
</dbReference>
<proteinExistence type="predicted"/>
<name>A0A8T2S518_CERRI</name>
<organism evidence="1 2">
    <name type="scientific">Ceratopteris richardii</name>
    <name type="common">Triangle waterfern</name>
    <dbReference type="NCBI Taxonomy" id="49495"/>
    <lineage>
        <taxon>Eukaryota</taxon>
        <taxon>Viridiplantae</taxon>
        <taxon>Streptophyta</taxon>
        <taxon>Embryophyta</taxon>
        <taxon>Tracheophyta</taxon>
        <taxon>Polypodiopsida</taxon>
        <taxon>Polypodiidae</taxon>
        <taxon>Polypodiales</taxon>
        <taxon>Pteridineae</taxon>
        <taxon>Pteridaceae</taxon>
        <taxon>Parkerioideae</taxon>
        <taxon>Ceratopteris</taxon>
    </lineage>
</organism>
<keyword evidence="2" id="KW-1185">Reference proteome</keyword>
<dbReference type="PANTHER" id="PTHR31901:SF9">
    <property type="entry name" value="GH3 DOMAIN-CONTAINING PROTEIN"/>
    <property type="match status" value="1"/>
</dbReference>
<dbReference type="OrthoDB" id="1929328at2759"/>
<dbReference type="AlphaFoldDB" id="A0A8T2S518"/>
<dbReference type="Pfam" id="PF03321">
    <property type="entry name" value="GH3"/>
    <property type="match status" value="1"/>
</dbReference>
<evidence type="ECO:0000313" key="2">
    <source>
        <dbReference type="Proteomes" id="UP000825935"/>
    </source>
</evidence>
<dbReference type="GO" id="GO:0005737">
    <property type="term" value="C:cytoplasm"/>
    <property type="evidence" value="ECO:0007669"/>
    <property type="project" value="TreeGrafter"/>
</dbReference>
<dbReference type="InterPro" id="IPR004993">
    <property type="entry name" value="GH3"/>
</dbReference>
<evidence type="ECO:0000313" key="1">
    <source>
        <dbReference type="EMBL" id="KAH7306311.1"/>
    </source>
</evidence>
<dbReference type="EMBL" id="CM035427">
    <property type="protein sequence ID" value="KAH7306311.1"/>
    <property type="molecule type" value="Genomic_DNA"/>
</dbReference>
<dbReference type="PANTHER" id="PTHR31901">
    <property type="entry name" value="GH3 DOMAIN-CONTAINING PROTEIN"/>
    <property type="match status" value="1"/>
</dbReference>
<gene>
    <name evidence="1" type="ORF">KP509_22G006000</name>
</gene>
<reference evidence="1" key="1">
    <citation type="submission" date="2021-08" db="EMBL/GenBank/DDBJ databases">
        <title>WGS assembly of Ceratopteris richardii.</title>
        <authorList>
            <person name="Marchant D.B."/>
            <person name="Chen G."/>
            <person name="Jenkins J."/>
            <person name="Shu S."/>
            <person name="Leebens-Mack J."/>
            <person name="Grimwood J."/>
            <person name="Schmutz J."/>
            <person name="Soltis P."/>
            <person name="Soltis D."/>
            <person name="Chen Z.-H."/>
        </authorList>
    </citation>
    <scope>NUCLEOTIDE SEQUENCE</scope>
    <source>
        <strain evidence="1">Whitten #5841</strain>
        <tissue evidence="1">Leaf</tissue>
    </source>
</reference>
<dbReference type="GO" id="GO:0016881">
    <property type="term" value="F:acid-amino acid ligase activity"/>
    <property type="evidence" value="ECO:0007669"/>
    <property type="project" value="TreeGrafter"/>
</dbReference>
<dbReference type="OMA" id="WWELCED"/>
<accession>A0A8T2S518</accession>
<sequence>MPTVHDEFERRCLLYSFLMPIMNQYVPGLDKGKGMYFYFIKSEVRTPGGLVARPALTSYYKSHWFTERPYDPFNEYTSPNETVLCPDTFQSMYCQMLCGLLQRKEVVRMGAVFASGFLRAIRFLQDHWWELCEDIRIGKLTDAITHVPSKQAVGRLFARLGANPEDAKEIADICSRCQQK</sequence>
<protein>
    <submittedName>
        <fullName evidence="1">Uncharacterized protein</fullName>
    </submittedName>
</protein>
<comment type="caution">
    <text evidence="1">The sequence shown here is derived from an EMBL/GenBank/DDBJ whole genome shotgun (WGS) entry which is preliminary data.</text>
</comment>